<dbReference type="Proteomes" id="UP000193396">
    <property type="component" value="Unassembled WGS sequence"/>
</dbReference>
<feature type="domain" description="N-acetyltransferase" evidence="1">
    <location>
        <begin position="2"/>
        <end position="166"/>
    </location>
</feature>
<accession>A0A1Y2LB44</accession>
<keyword evidence="3" id="KW-1185">Reference proteome</keyword>
<dbReference type="Pfam" id="PF00583">
    <property type="entry name" value="Acetyltransf_1"/>
    <property type="match status" value="1"/>
</dbReference>
<proteinExistence type="predicted"/>
<dbReference type="STRING" id="1293890.TALK_11540"/>
<name>A0A1Y2LB44_9PROT</name>
<protein>
    <recommendedName>
        <fullName evidence="1">N-acetyltransferase domain-containing protein</fullName>
    </recommendedName>
</protein>
<reference evidence="2 3" key="1">
    <citation type="submission" date="2014-03" db="EMBL/GenBank/DDBJ databases">
        <title>The draft genome sequence of Thalassospira alkalitolerans JCM 18968.</title>
        <authorList>
            <person name="Lai Q."/>
            <person name="Shao Z."/>
        </authorList>
    </citation>
    <scope>NUCLEOTIDE SEQUENCE [LARGE SCALE GENOMIC DNA]</scope>
    <source>
        <strain evidence="2 3">JCM 18968</strain>
    </source>
</reference>
<dbReference type="RefSeq" id="WP_085618984.1">
    <property type="nucleotide sequence ID" value="NZ_JFKB01000007.1"/>
</dbReference>
<evidence type="ECO:0000313" key="3">
    <source>
        <dbReference type="Proteomes" id="UP000193396"/>
    </source>
</evidence>
<dbReference type="InterPro" id="IPR000182">
    <property type="entry name" value="GNAT_dom"/>
</dbReference>
<organism evidence="2 3">
    <name type="scientific">Thalassospira alkalitolerans</name>
    <dbReference type="NCBI Taxonomy" id="1293890"/>
    <lineage>
        <taxon>Bacteria</taxon>
        <taxon>Pseudomonadati</taxon>
        <taxon>Pseudomonadota</taxon>
        <taxon>Alphaproteobacteria</taxon>
        <taxon>Rhodospirillales</taxon>
        <taxon>Thalassospiraceae</taxon>
        <taxon>Thalassospira</taxon>
    </lineage>
</organism>
<dbReference type="EMBL" id="JFKB01000007">
    <property type="protein sequence ID" value="OSQ47691.1"/>
    <property type="molecule type" value="Genomic_DNA"/>
</dbReference>
<dbReference type="GO" id="GO:0016747">
    <property type="term" value="F:acyltransferase activity, transferring groups other than amino-acyl groups"/>
    <property type="evidence" value="ECO:0007669"/>
    <property type="project" value="InterPro"/>
</dbReference>
<gene>
    <name evidence="2" type="ORF">TALK_11540</name>
</gene>
<sequence>MIPLIRLDQSQLGAVIALHHDMLAELAPGMAATETDQFFTDHLDACGQIFGAFSGDRLMAYCILGIPRKEDPNFGIDHGLSPDQFDQVAHIDGAAVDPAWRGQGWQRRMINHRLDIAKNLGRSITLSTVAPANSASLFNMISTGLTIRGLIQKFGGDRFLMRRDIAPAADQKTPPSTNQAQPPAIWCDSTDLVTCQKLLDDGYIGQYCQYSAPHSVPRIGWVAGR</sequence>
<dbReference type="InterPro" id="IPR016181">
    <property type="entry name" value="Acyl_CoA_acyltransferase"/>
</dbReference>
<dbReference type="SUPFAM" id="SSF55729">
    <property type="entry name" value="Acyl-CoA N-acyltransferases (Nat)"/>
    <property type="match status" value="1"/>
</dbReference>
<dbReference type="Gene3D" id="3.40.630.30">
    <property type="match status" value="1"/>
</dbReference>
<evidence type="ECO:0000259" key="1">
    <source>
        <dbReference type="PROSITE" id="PS51186"/>
    </source>
</evidence>
<comment type="caution">
    <text evidence="2">The sequence shown here is derived from an EMBL/GenBank/DDBJ whole genome shotgun (WGS) entry which is preliminary data.</text>
</comment>
<evidence type="ECO:0000313" key="2">
    <source>
        <dbReference type="EMBL" id="OSQ47691.1"/>
    </source>
</evidence>
<dbReference type="AlphaFoldDB" id="A0A1Y2LB44"/>
<dbReference type="PROSITE" id="PS51186">
    <property type="entry name" value="GNAT"/>
    <property type="match status" value="1"/>
</dbReference>
<dbReference type="CDD" id="cd04301">
    <property type="entry name" value="NAT_SF"/>
    <property type="match status" value="1"/>
</dbReference>
<dbReference type="OrthoDB" id="7348753at2"/>